<accession>A0ABX0NR52</accession>
<dbReference type="RefSeq" id="WP_166873511.1">
    <property type="nucleotide sequence ID" value="NZ_WHJH01000008.1"/>
</dbReference>
<dbReference type="InterPro" id="IPR036390">
    <property type="entry name" value="WH_DNA-bd_sf"/>
</dbReference>
<proteinExistence type="predicted"/>
<protein>
    <recommendedName>
        <fullName evidence="3">ArsR family transcriptional regulator</fullName>
    </recommendedName>
</protein>
<dbReference type="Proteomes" id="UP000609726">
    <property type="component" value="Unassembled WGS sequence"/>
</dbReference>
<gene>
    <name evidence="1" type="ORF">F2P45_09765</name>
</gene>
<comment type="caution">
    <text evidence="1">The sequence shown here is derived from an EMBL/GenBank/DDBJ whole genome shotgun (WGS) entry which is preliminary data.</text>
</comment>
<evidence type="ECO:0000313" key="1">
    <source>
        <dbReference type="EMBL" id="NHZ89297.1"/>
    </source>
</evidence>
<reference evidence="1 2" key="1">
    <citation type="submission" date="2019-10" db="EMBL/GenBank/DDBJ databases">
        <title>Taxonomy of Antarctic Massilia spp.: description of Massilia rubra sp. nov., Massilia aquatica sp. nov., Massilia mucilaginosa sp. nov., Massilia frigida sp. nov. isolated from streams, lakes and regoliths.</title>
        <authorList>
            <person name="Holochova P."/>
            <person name="Sedlacek I."/>
            <person name="Kralova S."/>
            <person name="Maslanova I."/>
            <person name="Busse H.-J."/>
            <person name="Stankova E."/>
            <person name="Vrbovska V."/>
            <person name="Kovarovic V."/>
            <person name="Bartak M."/>
            <person name="Svec P."/>
            <person name="Pantucek R."/>
        </authorList>
    </citation>
    <scope>NUCLEOTIDE SEQUENCE [LARGE SCALE GENOMIC DNA]</scope>
    <source>
        <strain evidence="1 2">CCM 8733</strain>
    </source>
</reference>
<sequence length="132" mass="14222">MKARWTEALRTSIVNALVDGPTQVIPLAQRLGVDPEQVRQQCLLLFREGAIAREPRTRRAHMVYKSAADAHDAPEHDPHPIQRVLAAEWKGHPFRDPLVAALFGPTGPARGAAGIAAHEGAAHAAGQHARSA</sequence>
<evidence type="ECO:0008006" key="3">
    <source>
        <dbReference type="Google" id="ProtNLM"/>
    </source>
</evidence>
<dbReference type="SUPFAM" id="SSF46785">
    <property type="entry name" value="Winged helix' DNA-binding domain"/>
    <property type="match status" value="1"/>
</dbReference>
<evidence type="ECO:0000313" key="2">
    <source>
        <dbReference type="Proteomes" id="UP000609726"/>
    </source>
</evidence>
<keyword evidence="2" id="KW-1185">Reference proteome</keyword>
<dbReference type="EMBL" id="WHJH01000008">
    <property type="protein sequence ID" value="NHZ89297.1"/>
    <property type="molecule type" value="Genomic_DNA"/>
</dbReference>
<name>A0ABX0NR52_9BURK</name>
<organism evidence="1 2">
    <name type="scientific">Massilia mucilaginosa</name>
    <dbReference type="NCBI Taxonomy" id="2609282"/>
    <lineage>
        <taxon>Bacteria</taxon>
        <taxon>Pseudomonadati</taxon>
        <taxon>Pseudomonadota</taxon>
        <taxon>Betaproteobacteria</taxon>
        <taxon>Burkholderiales</taxon>
        <taxon>Oxalobacteraceae</taxon>
        <taxon>Telluria group</taxon>
        <taxon>Massilia</taxon>
    </lineage>
</organism>